<dbReference type="Proteomes" id="UP000078540">
    <property type="component" value="Unassembled WGS sequence"/>
</dbReference>
<keyword evidence="3" id="KW-1185">Reference proteome</keyword>
<evidence type="ECO:0000256" key="1">
    <source>
        <dbReference type="SAM" id="Phobius"/>
    </source>
</evidence>
<proteinExistence type="predicted"/>
<gene>
    <name evidence="2" type="ORF">ALC53_13505</name>
</gene>
<keyword evidence="1" id="KW-0472">Membrane</keyword>
<feature type="non-terminal residue" evidence="2">
    <location>
        <position position="1"/>
    </location>
</feature>
<feature type="transmembrane region" description="Helical" evidence="1">
    <location>
        <begin position="33"/>
        <end position="59"/>
    </location>
</feature>
<dbReference type="EMBL" id="KQ976736">
    <property type="protein sequence ID" value="KYM76020.1"/>
    <property type="molecule type" value="Genomic_DNA"/>
</dbReference>
<protein>
    <submittedName>
        <fullName evidence="2">Uncharacterized protein</fullName>
    </submittedName>
</protein>
<keyword evidence="1" id="KW-0812">Transmembrane</keyword>
<accession>A0A195AVG7</accession>
<name>A0A195AVG7_9HYME</name>
<keyword evidence="1" id="KW-1133">Transmembrane helix</keyword>
<reference evidence="2 3" key="1">
    <citation type="submission" date="2015-09" db="EMBL/GenBank/DDBJ databases">
        <title>Atta colombica WGS genome.</title>
        <authorList>
            <person name="Nygaard S."/>
            <person name="Hu H."/>
            <person name="Boomsma J."/>
            <person name="Zhang G."/>
        </authorList>
    </citation>
    <scope>NUCLEOTIDE SEQUENCE [LARGE SCALE GENOMIC DNA]</scope>
    <source>
        <strain evidence="2">Treedump-2</strain>
        <tissue evidence="2">Whole body</tissue>
    </source>
</reference>
<evidence type="ECO:0000313" key="2">
    <source>
        <dbReference type="EMBL" id="KYM76020.1"/>
    </source>
</evidence>
<organism evidence="2 3">
    <name type="scientific">Atta colombica</name>
    <dbReference type="NCBI Taxonomy" id="520822"/>
    <lineage>
        <taxon>Eukaryota</taxon>
        <taxon>Metazoa</taxon>
        <taxon>Ecdysozoa</taxon>
        <taxon>Arthropoda</taxon>
        <taxon>Hexapoda</taxon>
        <taxon>Insecta</taxon>
        <taxon>Pterygota</taxon>
        <taxon>Neoptera</taxon>
        <taxon>Endopterygota</taxon>
        <taxon>Hymenoptera</taxon>
        <taxon>Apocrita</taxon>
        <taxon>Aculeata</taxon>
        <taxon>Formicoidea</taxon>
        <taxon>Formicidae</taxon>
        <taxon>Myrmicinae</taxon>
        <taxon>Atta</taxon>
    </lineage>
</organism>
<sequence length="149" mass="17898">LKELKVCLHELSIVDDTLKALGVPKKYQRLRNWIIRIIIGWIVYFLFDSASNICLSFMYYPDDNVIEEIYPHLVINYPTYVNISSALICQIVLRYTNSRFHQVNDRLLVFISSDLFKNNEDYRKQNRFILIHQHIAKFENRKQSIWILM</sequence>
<feature type="transmembrane region" description="Helical" evidence="1">
    <location>
        <begin position="79"/>
        <end position="96"/>
    </location>
</feature>
<evidence type="ECO:0000313" key="3">
    <source>
        <dbReference type="Proteomes" id="UP000078540"/>
    </source>
</evidence>
<dbReference type="AlphaFoldDB" id="A0A195AVG7"/>